<evidence type="ECO:0000256" key="3">
    <source>
        <dbReference type="ARBA" id="ARBA00004906"/>
    </source>
</evidence>
<dbReference type="SMART" id="SM01337">
    <property type="entry name" value="APC10"/>
    <property type="match status" value="1"/>
</dbReference>
<feature type="repeat" description="RCC1" evidence="14">
    <location>
        <begin position="922"/>
        <end position="971"/>
    </location>
</feature>
<dbReference type="PROSITE" id="PS50089">
    <property type="entry name" value="ZF_RING_2"/>
    <property type="match status" value="1"/>
</dbReference>
<evidence type="ECO:0000256" key="10">
    <source>
        <dbReference type="ARBA" id="ARBA00022786"/>
    </source>
</evidence>
<dbReference type="InterPro" id="IPR009091">
    <property type="entry name" value="RCC1/BLIP-II"/>
</dbReference>
<comment type="catalytic activity">
    <reaction evidence="1">
        <text>[E2 ubiquitin-conjugating enzyme]-S-ubiquitinyl-L-cysteine + [acceptor protein]-L-threonine = [E2 ubiquitin-conjugating enzyme]-L-cysteine + [acceptor protein]-3-O-ubiquitinyl-L-threonine.</text>
        <dbReference type="EC" id="2.3.2.33"/>
    </reaction>
</comment>
<dbReference type="InterPro" id="IPR000408">
    <property type="entry name" value="Reg_chr_condens"/>
</dbReference>
<dbReference type="PROSITE" id="PS50012">
    <property type="entry name" value="RCC1_3"/>
    <property type="match status" value="2"/>
</dbReference>
<feature type="domain" description="DOC" evidence="18">
    <location>
        <begin position="3591"/>
        <end position="3769"/>
    </location>
</feature>
<evidence type="ECO:0000313" key="19">
    <source>
        <dbReference type="EMBL" id="CAG6773714.1"/>
    </source>
</evidence>
<dbReference type="Pfam" id="PF08005">
    <property type="entry name" value="PHR"/>
    <property type="match status" value="2"/>
</dbReference>
<keyword evidence="7" id="KW-0479">Metal-binding</keyword>
<dbReference type="SUPFAM" id="SSF57850">
    <property type="entry name" value="RING/U-box"/>
    <property type="match status" value="1"/>
</dbReference>
<comment type="pathway">
    <text evidence="3">Protein modification; protein ubiquitination.</text>
</comment>
<feature type="coiled-coil region" evidence="15">
    <location>
        <begin position="818"/>
        <end position="845"/>
    </location>
</feature>
<evidence type="ECO:0000256" key="4">
    <source>
        <dbReference type="ARBA" id="ARBA00005415"/>
    </source>
</evidence>
<dbReference type="GO" id="GO:0016567">
    <property type="term" value="P:protein ubiquitination"/>
    <property type="evidence" value="ECO:0007669"/>
    <property type="project" value="UniProtKB-UniPathway"/>
</dbReference>
<dbReference type="GO" id="GO:0008582">
    <property type="term" value="P:regulation of synaptic assembly at neuromuscular junction"/>
    <property type="evidence" value="ECO:0007669"/>
    <property type="project" value="TreeGrafter"/>
</dbReference>
<protein>
    <recommendedName>
        <fullName evidence="5">RCR-type E3 ubiquitin transferase</fullName>
        <ecNumber evidence="5">2.3.2.33</ecNumber>
    </recommendedName>
</protein>
<feature type="region of interest" description="Disordered" evidence="16">
    <location>
        <begin position="2966"/>
        <end position="3081"/>
    </location>
</feature>
<dbReference type="Gene3D" id="2.60.120.260">
    <property type="entry name" value="Galactose-binding domain-like"/>
    <property type="match status" value="1"/>
</dbReference>
<dbReference type="PANTHER" id="PTHR45943">
    <property type="entry name" value="E3 UBIQUITIN-PROTEIN LIGASE MYCBP2"/>
    <property type="match status" value="1"/>
</dbReference>
<evidence type="ECO:0000256" key="2">
    <source>
        <dbReference type="ARBA" id="ARBA00004489"/>
    </source>
</evidence>
<keyword evidence="11" id="KW-0862">Zinc</keyword>
<dbReference type="PROSITE" id="PS00626">
    <property type="entry name" value="RCC1_2"/>
    <property type="match status" value="1"/>
</dbReference>
<feature type="region of interest" description="Disordered" evidence="16">
    <location>
        <begin position="2744"/>
        <end position="2769"/>
    </location>
</feature>
<comment type="similarity">
    <text evidence="4">Belongs to the RING-Cys relay (RCR) family.</text>
</comment>
<evidence type="ECO:0000259" key="17">
    <source>
        <dbReference type="PROSITE" id="PS50089"/>
    </source>
</evidence>
<dbReference type="InterPro" id="IPR013083">
    <property type="entry name" value="Znf_RING/FYVE/PHD"/>
</dbReference>
<feature type="compositionally biased region" description="Low complexity" evidence="16">
    <location>
        <begin position="866"/>
        <end position="877"/>
    </location>
</feature>
<evidence type="ECO:0000256" key="12">
    <source>
        <dbReference type="ARBA" id="ARBA00023273"/>
    </source>
</evidence>
<evidence type="ECO:0000256" key="8">
    <source>
        <dbReference type="ARBA" id="ARBA00022737"/>
    </source>
</evidence>
<dbReference type="CDD" id="cd16463">
    <property type="entry name" value="RING-H2_PHR"/>
    <property type="match status" value="1"/>
</dbReference>
<dbReference type="EC" id="2.3.2.33" evidence="5"/>
<dbReference type="InterPro" id="IPR001841">
    <property type="entry name" value="Znf_RING"/>
</dbReference>
<dbReference type="PROSITE" id="PS51284">
    <property type="entry name" value="DOC"/>
    <property type="match status" value="1"/>
</dbReference>
<evidence type="ECO:0000256" key="5">
    <source>
        <dbReference type="ARBA" id="ARBA00012249"/>
    </source>
</evidence>
<dbReference type="SUPFAM" id="SSF50985">
    <property type="entry name" value="RCC1/BLIP-II"/>
    <property type="match status" value="1"/>
</dbReference>
<feature type="repeat" description="RCC1" evidence="14">
    <location>
        <begin position="972"/>
        <end position="1032"/>
    </location>
</feature>
<dbReference type="Gene3D" id="2.60.120.820">
    <property type="entry name" value="PHR domain"/>
    <property type="match status" value="2"/>
</dbReference>
<feature type="domain" description="RING-type" evidence="17">
    <location>
        <begin position="4283"/>
        <end position="4334"/>
    </location>
</feature>
<keyword evidence="12" id="KW-0966">Cell projection</keyword>
<dbReference type="FunFam" id="3.30.40.10:FF:000078">
    <property type="entry name" value="E3 ubiquitin-protein ligase MYCBP2 isoform X1"/>
    <property type="match status" value="1"/>
</dbReference>
<feature type="region of interest" description="Disordered" evidence="16">
    <location>
        <begin position="845"/>
        <end position="896"/>
    </location>
</feature>
<feature type="compositionally biased region" description="Basic and acidic residues" evidence="16">
    <location>
        <begin position="3068"/>
        <end position="3081"/>
    </location>
</feature>
<evidence type="ECO:0000256" key="7">
    <source>
        <dbReference type="ARBA" id="ARBA00022723"/>
    </source>
</evidence>
<dbReference type="CDD" id="cd19799">
    <property type="entry name" value="Bbox2_MYCBP2"/>
    <property type="match status" value="1"/>
</dbReference>
<dbReference type="InterPro" id="IPR004939">
    <property type="entry name" value="APC_su10/DOC_dom"/>
</dbReference>
<dbReference type="InterPro" id="IPR012983">
    <property type="entry name" value="PHR"/>
</dbReference>
<evidence type="ECO:0000259" key="18">
    <source>
        <dbReference type="PROSITE" id="PS51284"/>
    </source>
</evidence>
<organism evidence="19">
    <name type="scientific">Cacopsylla melanoneura</name>
    <dbReference type="NCBI Taxonomy" id="428564"/>
    <lineage>
        <taxon>Eukaryota</taxon>
        <taxon>Metazoa</taxon>
        <taxon>Ecdysozoa</taxon>
        <taxon>Arthropoda</taxon>
        <taxon>Hexapoda</taxon>
        <taxon>Insecta</taxon>
        <taxon>Pterygota</taxon>
        <taxon>Neoptera</taxon>
        <taxon>Paraneoptera</taxon>
        <taxon>Hemiptera</taxon>
        <taxon>Sternorrhyncha</taxon>
        <taxon>Psylloidea</taxon>
        <taxon>Psyllidae</taxon>
        <taxon>Psyllinae</taxon>
        <taxon>Cacopsylla</taxon>
    </lineage>
</organism>
<keyword evidence="8" id="KW-0677">Repeat</keyword>
<proteinExistence type="inferred from homology"/>
<dbReference type="GO" id="GO:0030424">
    <property type="term" value="C:axon"/>
    <property type="evidence" value="ECO:0007669"/>
    <property type="project" value="UniProtKB-SubCell"/>
</dbReference>
<evidence type="ECO:0000256" key="9">
    <source>
        <dbReference type="ARBA" id="ARBA00022771"/>
    </source>
</evidence>
<sequence>MFPELENFGKYFEQLYQCDSTNDQRRKGEWKKKQGLKVKEPKHVTKGKISVDGEIELVGNVEAPYIELPWNASAFAVFATARLTVLEAWMKQACDIYTSSSSSPPLITPHPDQADKKNSLKALEMTVEKNQESTVPKVVAAGLKSVFELIRESCLTQPELCIKALKALLDVIQGQYPETFKTEPSEVIDPLFDLLLDIATSCDSKTDPKCDSGNSLTAISCSCLLSLVTVRGETSKILQAITMLLMSPRRLALQSIYLPQVMTSLQKSVQSVVLEKLVAPDFISHGVPKSSKLMTFSFAPKDILKRTKSLKVYSMTSDGPHLYLHTSEGLFKIGSGYGGTIKSHIYLYKYDFFNDAPGWLGFAQGNLYFRNSLDMSKVDLICLDKNTFNVNCVLRLPKHVAHGVMFSDYEQLGVITSGKDDGFVVRILNPTSAQSGGPLISTNELPLKLARKCLETFGSPGWEGEDGVGGPPVDRNAEDVVFLGSGKEFSVMLTSSGQVSYCGKPSYLGMKQNPSGTLVATKWTDIVISKASKITQVALGHEGLHAIILDENGAAFFCGTSRRGEDGDTSKIRRQGKASKPKLMTKLESQIITAAGCNYGTTALVNREGELFMFGKDTSFCDPNTGIVTDLRDVQVMQVALGKAHTAVFTSKGHVYTFGINNKGQCGREFNFSLKESLDVAMETVEEEETLDEEEAAGVGGGGGGLGAGGGGSVESDLEGMCSPGSHKWTHEMCMVCTVCRECTGYSISCLSSMRSARIPGQECGCGEGDSGCSVCGCCRICAHENIDNSELAILGPSGAGDLHGMMRLDLIFGRPNIRLQEQLQKKLEERKQRLKGKLAIVKQHHATKLKTNRGASSSRDKGGPSQSSSQSSLSEDTTSDAEKEPKRVSTIPPARVYLPSDSPAIQVVCGLHHTVVLLQNGDVFTFGSNSYGQLGVGDMMLRGGPVHIKLNVPVVQIAAGSYHTVVLTCKGDVYTFGNNQKSQLARETGSDRRDGSSHNVPGLVAGVGPLYGKRAIWIAASGDQTFIKVDESLISTSSLLSSTLMANKQCIVLFPKGSKEARQFKCLVMSKKDGSCHNFNSEDQIDLVHNSVAALDPVYNVLWQYTSSHIDSSMFGQFSCYSTILSEMPSDYTTSTRPHILSCDLALPIVHNTFISRSHAAISTLAFLDTLTQNHHKHSAFVNAIQNDDKYRNNNVQMNQMVSASRVYSKDDYCVVNRFESLGGGWGYSDRAVEAIRFMADTNVLLGGFGMFGGRGEYLLKIKLIDIGAEGGDQEIEGEVLAETEEISFECDPRQKYPMLFDEPIPLQANRWYVAWAHMNGPSSDCGSCGQAMVTTEDNVVFYFKSSKKSNNGTDVVAGQIPQLLYRLITDNRQISSMSSIRDGVYILSFDFASTVTKECFQSLVSLLKWSWSTLKSCLNEASHSKDTASILLDLERLVYISRASLRLLRTYINKVYPKQVRGRKPSGVESVALAECIGNVRSILSLIFCDTTLTNQNQYKKLVQDILEECRLTFVSCYHVFYPTEFLKWVCLCDLLITMDRGQISSCDSLASAMLASMCSPIVRLRRIFPIFPSLHFNQHNRKWPSEGLNSKSVELHHYPVLVEQMTARTEGEIKHKDEIAKWSLKEVTDVFLYILTSPMKLALQNLPLLHSEELVNNCSYLMTRLIAELSLLAVGASEDLGTTYGRTMYVTPSRFTRNNTSRTWNTGNGSPDAICFSVDQPGIVIAGVGIYGGGGFYEYIIELLDDSKSQESDNKPHHQKWNSLIQSQGSYSAEDCINDDIVDIKFEYPVFIKPNVKYAIRLRNFGGRCSNGDGGVSCVRGQDGTNFSFSTCSLSFNGTTQTRGQIPYILYYSTPQNETEDTSDSNNPTKAEMEQQARKISLNLITEVLSRTCDVLGRSKARVNDVNFNWDSILGSSALMTILLPVVLSHVSRLATTDVKSAVDILLSIKELLPHVSCLNLHARAHNSYPNSNDMVDLCTTSHHYAWVESDHPYKPATVSNYRVSFPDCVKWLTIEFDPKCGTCQAEDTLQLFIPTKSDSSGEPCSYIAVTHKLSNGYSLWPQYTIVLPGNEVIFTLETASDYVKDDRAPSYGFKCLVTGYEWYYNPGEGLLRLESELCFLGAMCAASLLKKDLILPPTGEELDEDCGDSMEDLMENVYSKHSQLLSKGFALSSIPTIHQALDGVLPYSCTTNERSFLKDFVHALPDTSGGRLSRWLQPESYVDVIKTELVYNSDELRRGCPCVITLITKDQYGNTVYSPNMKIQMKAVPISKKECSADYRRSSNGGSYSEDLTYGGHPSPKFDIPYEGVIQEFVEGSQVTKGCFHSINCMKAYENYSCEELRFASQTNKRKSEEIQVKCNSDGVYPATWTPARATCYSILACIDGYPVPQKHKIEVKEPPQGIIPQSQGTKKITHPSNKLRKFTAKNSAGLRIRSHPTLKSEQLGVIPVNGTVAFLDEVHNEDGVWLRLHPETMKEYCGAFYQEAWCLQYNQHLNKTLLTPLNQTKPPPPEQEVPPPQPVPFVRRPPVVENIQQDVTVKYKVVKCGASGHNIRAKPSFKAAAIGMVVLGNDVTSSNLIINNEGTWVQLDKTSVDKYVCAPDVDEAWSLALDTGHVLYLRADRGSSSGQDPLTDYAMRHSSPLHPVLQYNQYPPGTPLRQRKFNPPVPSEAQLNPPEEVLSAEVEGGGRGGGAGIKKLSALHEWIWSKDNSSQHISGQSLDIASDLKNISVKDIVTAIGENRVNGNGVTPPETPKRRSGRIYSPQQAQKIHDNLLAASNQNVRAKVTASTSGTDNEMYQQKCSEPVVKKMSSPESARKKYHSSDSHGSEPQTSSSSDNIEALNGNYTTSTAPLRGNSSKKEKSTSKRCSSVCSQKRNSGVQDSVKDGTKIAMSPSVAESLRAIFAAFIWHEGVVHDAMACASYLKFHPTLPKQGALVVTRHIQRRASQRHSVEVSACVKPSTLETLPARPDPHSTATGSSSRRFLYPDDSNPVTKRRSSPIREEMTECSPSKSVDKLRESNPRPASYSSLEFSSSSSADDTSGSSSDRLMFGDVSDLEDGGVTAKESEEKTKRFEEKLNKKTENSNTRTVSVLPPALKCLVTLWEELTNNCLQMFSTNTINPDACQYSSLRSGADTGKIRKSTRRKKEWKNLKETTCELCGDNFPHPVTYHMRQTHPGCGSHAGGKGYNSGGSYCVGWAGQCGDGGAGGSSWYLICDSCRDKYIKTRKQCAAATGNKKTDKAASGSGKKFDKRLSFGPDKPSAVFETHHIMRSNALFLLELNAMAKITNVNQTPPDHTNQFVCAKPFLVFSALRDDQMRGDDLEVVHRFDKPHRAGRPASDILDGDNVLHPFHRSVSMGMGNSQWNKLENYNVQELDRSVVLRKRLNSTGEAMTESSVLVYPSSILQNLVPDNDKCDLSQRPAIVFIMQQHHLPSLHQTMKQSFRKATCKVFALQAFNWLCHNVTQPVCLHDIFWWFVDALTPIDEDKREESNKADKKDDLELYTICEHPLADLGMSASSIHPLSGAFHQFLQTIADMMLLFPMGSALQRMAMRCWGIRFTQADHSFLHRSKVFSNISKILSRSEEETEEIISIVESNLSVSTAKVECLQDLTPNIEIIASSRQAMVGSLTDGSTETFWESGEEDRNRPKILTLNYVAELCPHMIYVHIDNCRDLANKVTLLVIKAGSSIDHLHKIAHLEIEPRWTGWMNATLLDETSRVIRLELKGPDHSLRIRQLRVLGLMQGQPQVMKKQYSASAIQHRLCEVETLKVFRLIVSQVFGKHLQGFQSDQEDQESNDLKEHMVGILFSRSKLTHLQKQVCCHIVDAIRKEAAASKEDWEVRLNAASVSSNTTSSDFQDTYCFEMLSMVLALSGSSVGRSYLSLQHDLVTDLFILLHTGSPRVQRQVTLLLRRILPEVSPSKLASILNITTMPLQDLNSVAALRNDGLYNPNTEAILDPLLSCIAKSLTVQVKIKSSSKDNKVNPVSIANFFTAKDSTGARWYLKGSINRKLAEDIISLIKDMSGGKLGDTWSQVTKAAIAENIINLTRLCEDKRAPSECMKCPTLWLALASLCVLDLAHAERLSSAQWNHSDGSLPPRPTCANHDDGETNAVIHCNQCGNLCGECDRYLHMPRKARNHQRQVCKEEEEAIKVDLHEGCGRTKLFWILVLADSSTLKAMVEFREGTKSSQRICGVASGVCRFCGLTGTSGLLAIGNVCADSDCQEHYKNACTRVHPCSHPCHGIKDEDPCLPCLYHCDQGGQSGDWGRGRPLKQDADDMCMICFTEALACAPAIQLECGHVFHYHCTRSVLIQKWAGPRISFSFQQCPICKYLIQHKALSDVLKPVRALLEDVKRKAVMRLEYEGLDKVGGDLAQYAMDKYAYYVCFKCNKAYYGGEARCDAELGASDYNPAELVCGACSDVSRAQMCPKHGQDFLEYKCRYCCSVAVFFCFGTTHFCNACHEDFQRVTNIPAGQLPYCPAGPKAVQLEGDECPLHVEHPATGEEFALGCGILCRNAHTF</sequence>
<dbReference type="SMART" id="SM00184">
    <property type="entry name" value="RING"/>
    <property type="match status" value="1"/>
</dbReference>
<dbReference type="SUPFAM" id="SSF49785">
    <property type="entry name" value="Galactose-binding domain-like"/>
    <property type="match status" value="1"/>
</dbReference>
<evidence type="ECO:0000256" key="15">
    <source>
        <dbReference type="SAM" id="Coils"/>
    </source>
</evidence>
<dbReference type="Gene3D" id="2.130.10.30">
    <property type="entry name" value="Regulator of chromosome condensation 1/beta-lactamase-inhibitor protein II"/>
    <property type="match status" value="2"/>
</dbReference>
<dbReference type="UniPathway" id="UPA00143"/>
<keyword evidence="10" id="KW-0833">Ubl conjugation pathway</keyword>
<evidence type="ECO:0000256" key="14">
    <source>
        <dbReference type="PROSITE-ProRule" id="PRU00235"/>
    </source>
</evidence>
<dbReference type="PRINTS" id="PR00633">
    <property type="entry name" value="RCCNDNSATION"/>
</dbReference>
<accession>A0A8D9F2A8</accession>
<dbReference type="Gene3D" id="3.30.40.10">
    <property type="entry name" value="Zinc/RING finger domain, C3HC4 (zinc finger)"/>
    <property type="match status" value="1"/>
</dbReference>
<feature type="compositionally biased region" description="Polar residues" evidence="16">
    <location>
        <begin position="2788"/>
        <end position="2805"/>
    </location>
</feature>
<reference evidence="19" key="1">
    <citation type="submission" date="2021-05" db="EMBL/GenBank/DDBJ databases">
        <authorList>
            <person name="Alioto T."/>
            <person name="Alioto T."/>
            <person name="Gomez Garrido J."/>
        </authorList>
    </citation>
    <scope>NUCLEOTIDE SEQUENCE</scope>
</reference>
<evidence type="ECO:0000256" key="16">
    <source>
        <dbReference type="SAM" id="MobiDB-lite"/>
    </source>
</evidence>
<comment type="subcellular location">
    <subcellularLocation>
        <location evidence="2">Cell projection</location>
        <location evidence="2">Axon</location>
    </subcellularLocation>
</comment>
<evidence type="ECO:0000256" key="6">
    <source>
        <dbReference type="ARBA" id="ARBA00022679"/>
    </source>
</evidence>
<keyword evidence="6" id="KW-0808">Transferase</keyword>
<keyword evidence="15" id="KW-0175">Coiled coil</keyword>
<feature type="compositionally biased region" description="Polar residues" evidence="16">
    <location>
        <begin position="2869"/>
        <end position="2884"/>
    </location>
</feature>
<dbReference type="GO" id="GO:0005886">
    <property type="term" value="C:plasma membrane"/>
    <property type="evidence" value="ECO:0007669"/>
    <property type="project" value="TreeGrafter"/>
</dbReference>
<dbReference type="GO" id="GO:0005634">
    <property type="term" value="C:nucleus"/>
    <property type="evidence" value="ECO:0007669"/>
    <property type="project" value="TreeGrafter"/>
</dbReference>
<feature type="compositionally biased region" description="Polar residues" evidence="16">
    <location>
        <begin position="2831"/>
        <end position="2854"/>
    </location>
</feature>
<name>A0A8D9F2A8_9HEMI</name>
<evidence type="ECO:0000256" key="1">
    <source>
        <dbReference type="ARBA" id="ARBA00000333"/>
    </source>
</evidence>
<dbReference type="GO" id="GO:0007411">
    <property type="term" value="P:axon guidance"/>
    <property type="evidence" value="ECO:0007669"/>
    <property type="project" value="TreeGrafter"/>
</dbReference>
<dbReference type="PANTHER" id="PTHR45943:SF1">
    <property type="entry name" value="E3 UBIQUITIN-PROTEIN LIGASE MYCBP2"/>
    <property type="match status" value="1"/>
</dbReference>
<dbReference type="Pfam" id="PF00415">
    <property type="entry name" value="RCC1"/>
    <property type="match status" value="1"/>
</dbReference>
<dbReference type="GO" id="GO:0099174">
    <property type="term" value="P:regulation of presynapse organization"/>
    <property type="evidence" value="ECO:0007669"/>
    <property type="project" value="UniProtKB-ARBA"/>
</dbReference>
<evidence type="ECO:0000256" key="13">
    <source>
        <dbReference type="PROSITE-ProRule" id="PRU00175"/>
    </source>
</evidence>
<evidence type="ECO:0000256" key="11">
    <source>
        <dbReference type="ARBA" id="ARBA00022833"/>
    </source>
</evidence>
<dbReference type="InterPro" id="IPR008979">
    <property type="entry name" value="Galactose-bd-like_sf"/>
</dbReference>
<feature type="region of interest" description="Disordered" evidence="16">
    <location>
        <begin position="2788"/>
        <end position="2889"/>
    </location>
</feature>
<dbReference type="EMBL" id="HBUF01592210">
    <property type="protein sequence ID" value="CAG6773714.1"/>
    <property type="molecule type" value="Transcribed_RNA"/>
</dbReference>
<dbReference type="GO" id="GO:0008270">
    <property type="term" value="F:zinc ion binding"/>
    <property type="evidence" value="ECO:0007669"/>
    <property type="project" value="UniProtKB-KW"/>
</dbReference>
<feature type="compositionally biased region" description="Low complexity" evidence="16">
    <location>
        <begin position="3029"/>
        <end position="3050"/>
    </location>
</feature>
<feature type="compositionally biased region" description="Basic and acidic residues" evidence="16">
    <location>
        <begin position="2818"/>
        <end position="2830"/>
    </location>
</feature>
<dbReference type="InterPro" id="IPR038648">
    <property type="entry name" value="PHR_sf"/>
</dbReference>
<dbReference type="GO" id="GO:0061630">
    <property type="term" value="F:ubiquitin protein ligase activity"/>
    <property type="evidence" value="ECO:0007669"/>
    <property type="project" value="UniProtKB-EC"/>
</dbReference>
<keyword evidence="9 13" id="KW-0863">Zinc-finger</keyword>